<gene>
    <name evidence="1" type="ORF">Cflav_PD5475</name>
</gene>
<dbReference type="Pfam" id="PF04390">
    <property type="entry name" value="LptE"/>
    <property type="match status" value="1"/>
</dbReference>
<dbReference type="Proteomes" id="UP000003688">
    <property type="component" value="Unassembled WGS sequence"/>
</dbReference>
<dbReference type="STRING" id="320771.Cflav_PD5475"/>
<sequence length="170" mass="18871" precursor="true">MRRFLTYLAATWALFFVGCAGYHLGPSNGELAGSRSVQINPFINKTLEPRLSAYLINALRKNLQQDGTYLINTHDEGDIILSGVITSFVRNELSFQSSDVITVQDYEIRMTAQVTARERSTGRIIFDKPVVGRTTLRVGNDLTSAERQAIPMMTDDLAKKAAALLVDGTW</sequence>
<dbReference type="OrthoDB" id="190255at2"/>
<accession>B9XBF5</accession>
<keyword evidence="2" id="KW-1185">Reference proteome</keyword>
<evidence type="ECO:0000313" key="1">
    <source>
        <dbReference type="EMBL" id="EEF62840.1"/>
    </source>
</evidence>
<comment type="caution">
    <text evidence="1">The sequence shown here is derived from an EMBL/GenBank/DDBJ whole genome shotgun (WGS) entry which is preliminary data.</text>
</comment>
<reference evidence="1 2" key="1">
    <citation type="journal article" date="2011" name="J. Bacteriol.">
        <title>Genome sequence of 'Pedosphaera parvula' Ellin514, an aerobic Verrucomicrobial isolate from pasture soil.</title>
        <authorList>
            <person name="Kant R."/>
            <person name="van Passel M.W."/>
            <person name="Sangwan P."/>
            <person name="Palva A."/>
            <person name="Lucas S."/>
            <person name="Copeland A."/>
            <person name="Lapidus A."/>
            <person name="Glavina Del Rio T."/>
            <person name="Dalin E."/>
            <person name="Tice H."/>
            <person name="Bruce D."/>
            <person name="Goodwin L."/>
            <person name="Pitluck S."/>
            <person name="Chertkov O."/>
            <person name="Larimer F.W."/>
            <person name="Land M.L."/>
            <person name="Hauser L."/>
            <person name="Brettin T.S."/>
            <person name="Detter J.C."/>
            <person name="Han S."/>
            <person name="de Vos W.M."/>
            <person name="Janssen P.H."/>
            <person name="Smidt H."/>
        </authorList>
    </citation>
    <scope>NUCLEOTIDE SEQUENCE [LARGE SCALE GENOMIC DNA]</scope>
    <source>
        <strain evidence="1 2">Ellin514</strain>
    </source>
</reference>
<dbReference type="InterPro" id="IPR007485">
    <property type="entry name" value="LPS_assembly_LptE"/>
</dbReference>
<dbReference type="AlphaFoldDB" id="B9XBF5"/>
<proteinExistence type="predicted"/>
<dbReference type="RefSeq" id="WP_007413153.1">
    <property type="nucleotide sequence ID" value="NZ_ABOX02000003.1"/>
</dbReference>
<dbReference type="Gene3D" id="3.30.160.150">
    <property type="entry name" value="Lipoprotein like domain"/>
    <property type="match status" value="1"/>
</dbReference>
<dbReference type="EMBL" id="ABOX02000003">
    <property type="protein sequence ID" value="EEF62840.1"/>
    <property type="molecule type" value="Genomic_DNA"/>
</dbReference>
<dbReference type="PROSITE" id="PS51257">
    <property type="entry name" value="PROKAR_LIPOPROTEIN"/>
    <property type="match status" value="1"/>
</dbReference>
<evidence type="ECO:0008006" key="3">
    <source>
        <dbReference type="Google" id="ProtNLM"/>
    </source>
</evidence>
<protein>
    <recommendedName>
        <fullName evidence="3">Lipoprotein</fullName>
    </recommendedName>
</protein>
<name>B9XBF5_PEDPL</name>
<organism evidence="1 2">
    <name type="scientific">Pedosphaera parvula (strain Ellin514)</name>
    <dbReference type="NCBI Taxonomy" id="320771"/>
    <lineage>
        <taxon>Bacteria</taxon>
        <taxon>Pseudomonadati</taxon>
        <taxon>Verrucomicrobiota</taxon>
        <taxon>Pedosphaerae</taxon>
        <taxon>Pedosphaerales</taxon>
        <taxon>Pedosphaeraceae</taxon>
        <taxon>Pedosphaera</taxon>
    </lineage>
</organism>
<dbReference type="GO" id="GO:0043165">
    <property type="term" value="P:Gram-negative-bacterium-type cell outer membrane assembly"/>
    <property type="evidence" value="ECO:0007669"/>
    <property type="project" value="InterPro"/>
</dbReference>
<dbReference type="GO" id="GO:0019867">
    <property type="term" value="C:outer membrane"/>
    <property type="evidence" value="ECO:0007669"/>
    <property type="project" value="InterPro"/>
</dbReference>
<evidence type="ECO:0000313" key="2">
    <source>
        <dbReference type="Proteomes" id="UP000003688"/>
    </source>
</evidence>